<evidence type="ECO:0000313" key="2">
    <source>
        <dbReference type="EMBL" id="SEH77747.1"/>
    </source>
</evidence>
<organism evidence="2 3">
    <name type="scientific">Ruminococcus flavefaciens</name>
    <dbReference type="NCBI Taxonomy" id="1265"/>
    <lineage>
        <taxon>Bacteria</taxon>
        <taxon>Bacillati</taxon>
        <taxon>Bacillota</taxon>
        <taxon>Clostridia</taxon>
        <taxon>Eubacteriales</taxon>
        <taxon>Oscillospiraceae</taxon>
        <taxon>Ruminococcus</taxon>
    </lineage>
</organism>
<dbReference type="EMBL" id="FNWV01000011">
    <property type="protein sequence ID" value="SEH77747.1"/>
    <property type="molecule type" value="Genomic_DNA"/>
</dbReference>
<dbReference type="RefSeq" id="WP_074718188.1">
    <property type="nucleotide sequence ID" value="NZ_FNWV01000011.1"/>
</dbReference>
<keyword evidence="1" id="KW-0472">Membrane</keyword>
<gene>
    <name evidence="2" type="ORF">SAMN02910265_02644</name>
</gene>
<name>A0A1H6KVV3_RUMFL</name>
<evidence type="ECO:0000256" key="1">
    <source>
        <dbReference type="SAM" id="Phobius"/>
    </source>
</evidence>
<feature type="transmembrane region" description="Helical" evidence="1">
    <location>
        <begin position="25"/>
        <end position="46"/>
    </location>
</feature>
<keyword evidence="1" id="KW-0812">Transmembrane</keyword>
<sequence length="96" mass="10152">MTVCKTVGADDLSGLYKRKEIHPGILYGLVPLVVGIAFAICVYPAITTGSGFVLSFVVLGIGLLAFTVLALKNVSALKMSSINMLWTKTGCISYPL</sequence>
<accession>A0A1H6KVV3</accession>
<dbReference type="Proteomes" id="UP000183190">
    <property type="component" value="Unassembled WGS sequence"/>
</dbReference>
<dbReference type="AlphaFoldDB" id="A0A1H6KVV3"/>
<keyword evidence="1" id="KW-1133">Transmembrane helix</keyword>
<feature type="transmembrane region" description="Helical" evidence="1">
    <location>
        <begin position="52"/>
        <end position="71"/>
    </location>
</feature>
<evidence type="ECO:0000313" key="3">
    <source>
        <dbReference type="Proteomes" id="UP000183190"/>
    </source>
</evidence>
<reference evidence="2 3" key="1">
    <citation type="submission" date="2016-10" db="EMBL/GenBank/DDBJ databases">
        <authorList>
            <person name="de Groot N.N."/>
        </authorList>
    </citation>
    <scope>NUCLEOTIDE SEQUENCE [LARGE SCALE GENOMIC DNA]</scope>
    <source>
        <strain evidence="2 3">YAD2003</strain>
    </source>
</reference>
<proteinExistence type="predicted"/>
<protein>
    <submittedName>
        <fullName evidence="2">Uncharacterized protein</fullName>
    </submittedName>
</protein>